<dbReference type="InterPro" id="IPR050368">
    <property type="entry name" value="ClC-type_chloride_channel"/>
</dbReference>
<dbReference type="PROSITE" id="PS51257">
    <property type="entry name" value="PROKAR_LIPOPROTEIN"/>
    <property type="match status" value="1"/>
</dbReference>
<keyword evidence="7" id="KW-1185">Reference proteome</keyword>
<dbReference type="GO" id="GO:0015108">
    <property type="term" value="F:chloride transmembrane transporter activity"/>
    <property type="evidence" value="ECO:0007669"/>
    <property type="project" value="InterPro"/>
</dbReference>
<dbReference type="Gene3D" id="1.10.3080.10">
    <property type="entry name" value="Clc chloride channel"/>
    <property type="match status" value="1"/>
</dbReference>
<dbReference type="Proteomes" id="UP000199136">
    <property type="component" value="Unassembled WGS sequence"/>
</dbReference>
<reference evidence="6 7" key="1">
    <citation type="submission" date="2016-10" db="EMBL/GenBank/DDBJ databases">
        <authorList>
            <person name="de Groot N.N."/>
        </authorList>
    </citation>
    <scope>NUCLEOTIDE SEQUENCE [LARGE SCALE GENOMIC DNA]</scope>
    <source>
        <strain evidence="6 7">DSM 20581</strain>
    </source>
</reference>
<dbReference type="STRING" id="82801.SAMN04488506_1280"/>
<evidence type="ECO:0000256" key="4">
    <source>
        <dbReference type="ARBA" id="ARBA00023136"/>
    </source>
</evidence>
<dbReference type="RefSeq" id="WP_092480332.1">
    <property type="nucleotide sequence ID" value="NZ_FOXW01000004.1"/>
</dbReference>
<evidence type="ECO:0000313" key="6">
    <source>
        <dbReference type="EMBL" id="SFQ28461.1"/>
    </source>
</evidence>
<evidence type="ECO:0000256" key="5">
    <source>
        <dbReference type="SAM" id="Phobius"/>
    </source>
</evidence>
<protein>
    <submittedName>
        <fullName evidence="6">H+/Cl-antiporter ClcA</fullName>
    </submittedName>
</protein>
<proteinExistence type="predicted"/>
<feature type="transmembrane region" description="Helical" evidence="5">
    <location>
        <begin position="297"/>
        <end position="317"/>
    </location>
</feature>
<dbReference type="EMBL" id="FOXW01000004">
    <property type="protein sequence ID" value="SFQ28461.1"/>
    <property type="molecule type" value="Genomic_DNA"/>
</dbReference>
<feature type="transmembrane region" description="Helical" evidence="5">
    <location>
        <begin position="148"/>
        <end position="172"/>
    </location>
</feature>
<evidence type="ECO:0000256" key="2">
    <source>
        <dbReference type="ARBA" id="ARBA00022692"/>
    </source>
</evidence>
<evidence type="ECO:0000256" key="1">
    <source>
        <dbReference type="ARBA" id="ARBA00004141"/>
    </source>
</evidence>
<feature type="transmembrane region" description="Helical" evidence="5">
    <location>
        <begin position="184"/>
        <end position="200"/>
    </location>
</feature>
<name>A0A1I5X969_9LACT</name>
<dbReference type="InterPro" id="IPR014743">
    <property type="entry name" value="Cl-channel_core"/>
</dbReference>
<sequence>MKHHWRLDRQKIKTWILLGFASLLIGCVVGALDTLFGRVLLSLSDFRSEHFTPLILFLAPAGMLFVYLFSSYGKTSTQGMNLIFQVGHEEQDMIPKRLIPFVISGTWLTHLFGGSAGREGVAVQLGAAISNGIGRKVKLANTNTTSMFLITGMAAGFAGLFQTPIAAVFFALEVLTAGRLRYDALYTSVIAAFTASFVSNRLGLEKFSFALRSPVHMSFEVLLKLLILGIVFGWTGGLFAHILKKVKSFLAHNLPDPVKRIGWIGIGLSVFIWVLFQGRYAGLGTNLIDASFFGQPIYAYDWVLKFLLTILTIGAGFQGGEVTPLFSIGASLGVVLAAALGLPIEFAAALGYASVFGSATNTLLAPILIGAEVFGFTYLPYFTIVCSVAYLCNRSKSIYPLQKK</sequence>
<gene>
    <name evidence="6" type="ORF">SAMN04488506_1280</name>
</gene>
<dbReference type="PRINTS" id="PR00762">
    <property type="entry name" value="CLCHANNEL"/>
</dbReference>
<evidence type="ECO:0000256" key="3">
    <source>
        <dbReference type="ARBA" id="ARBA00022989"/>
    </source>
</evidence>
<dbReference type="GO" id="GO:0016020">
    <property type="term" value="C:membrane"/>
    <property type="evidence" value="ECO:0007669"/>
    <property type="project" value="UniProtKB-SubCell"/>
</dbReference>
<dbReference type="PANTHER" id="PTHR43427">
    <property type="entry name" value="CHLORIDE CHANNEL PROTEIN CLC-E"/>
    <property type="match status" value="1"/>
</dbReference>
<accession>A0A1I5X969</accession>
<dbReference type="OrthoDB" id="9767361at2"/>
<dbReference type="InterPro" id="IPR001807">
    <property type="entry name" value="ClC"/>
</dbReference>
<comment type="subcellular location">
    <subcellularLocation>
        <location evidence="1">Membrane</location>
        <topology evidence="1">Multi-pass membrane protein</topology>
    </subcellularLocation>
</comment>
<feature type="transmembrane region" description="Helical" evidence="5">
    <location>
        <begin position="260"/>
        <end position="276"/>
    </location>
</feature>
<dbReference type="PANTHER" id="PTHR43427:SF12">
    <property type="entry name" value="CHLORIDE TRANSPORTER"/>
    <property type="match status" value="1"/>
</dbReference>
<organism evidence="6 7">
    <name type="scientific">Desemzia incerta</name>
    <dbReference type="NCBI Taxonomy" id="82801"/>
    <lineage>
        <taxon>Bacteria</taxon>
        <taxon>Bacillati</taxon>
        <taxon>Bacillota</taxon>
        <taxon>Bacilli</taxon>
        <taxon>Lactobacillales</taxon>
        <taxon>Carnobacteriaceae</taxon>
        <taxon>Desemzia</taxon>
    </lineage>
</organism>
<evidence type="ECO:0000313" key="7">
    <source>
        <dbReference type="Proteomes" id="UP000199136"/>
    </source>
</evidence>
<feature type="transmembrane region" description="Helical" evidence="5">
    <location>
        <begin position="51"/>
        <end position="70"/>
    </location>
</feature>
<keyword evidence="2 5" id="KW-0812">Transmembrane</keyword>
<feature type="transmembrane region" description="Helical" evidence="5">
    <location>
        <begin position="12"/>
        <end position="31"/>
    </location>
</feature>
<dbReference type="Pfam" id="PF00654">
    <property type="entry name" value="Voltage_CLC"/>
    <property type="match status" value="1"/>
</dbReference>
<keyword evidence="4 5" id="KW-0472">Membrane</keyword>
<dbReference type="SUPFAM" id="SSF81340">
    <property type="entry name" value="Clc chloride channel"/>
    <property type="match status" value="1"/>
</dbReference>
<feature type="transmembrane region" description="Helical" evidence="5">
    <location>
        <begin position="221"/>
        <end position="240"/>
    </location>
</feature>
<feature type="transmembrane region" description="Helical" evidence="5">
    <location>
        <begin position="323"/>
        <end position="342"/>
    </location>
</feature>
<dbReference type="AlphaFoldDB" id="A0A1I5X969"/>
<keyword evidence="3 5" id="KW-1133">Transmembrane helix</keyword>